<dbReference type="PRINTS" id="PR00778">
    <property type="entry name" value="HTHARSR"/>
</dbReference>
<evidence type="ECO:0000256" key="2">
    <source>
        <dbReference type="ARBA" id="ARBA00023125"/>
    </source>
</evidence>
<dbReference type="InterPro" id="IPR051011">
    <property type="entry name" value="Metal_resp_trans_reg"/>
</dbReference>
<feature type="domain" description="HTH arsR-type" evidence="5">
    <location>
        <begin position="4"/>
        <end position="98"/>
    </location>
</feature>
<dbReference type="NCBIfam" id="NF033788">
    <property type="entry name" value="HTH_metalloreg"/>
    <property type="match status" value="1"/>
</dbReference>
<accession>A0A371X4H4</accession>
<organism evidence="6 7">
    <name type="scientific">Fulvimarina endophytica</name>
    <dbReference type="NCBI Taxonomy" id="2293836"/>
    <lineage>
        <taxon>Bacteria</taxon>
        <taxon>Pseudomonadati</taxon>
        <taxon>Pseudomonadota</taxon>
        <taxon>Alphaproteobacteria</taxon>
        <taxon>Hyphomicrobiales</taxon>
        <taxon>Aurantimonadaceae</taxon>
        <taxon>Fulvimarina</taxon>
    </lineage>
</organism>
<keyword evidence="3" id="KW-0804">Transcription</keyword>
<evidence type="ECO:0000256" key="4">
    <source>
        <dbReference type="SAM" id="MobiDB-lite"/>
    </source>
</evidence>
<evidence type="ECO:0000256" key="3">
    <source>
        <dbReference type="ARBA" id="ARBA00023163"/>
    </source>
</evidence>
<evidence type="ECO:0000256" key="1">
    <source>
        <dbReference type="ARBA" id="ARBA00023015"/>
    </source>
</evidence>
<reference evidence="6 7" key="1">
    <citation type="submission" date="2018-08" db="EMBL/GenBank/DDBJ databases">
        <title>Fulvimarina sp. 85, whole genome shotgun sequence.</title>
        <authorList>
            <person name="Tuo L."/>
        </authorList>
    </citation>
    <scope>NUCLEOTIDE SEQUENCE [LARGE SCALE GENOMIC DNA]</scope>
    <source>
        <strain evidence="6 7">85</strain>
    </source>
</reference>
<comment type="caution">
    <text evidence="6">The sequence shown here is derived from an EMBL/GenBank/DDBJ whole genome shotgun (WGS) entry which is preliminary data.</text>
</comment>
<dbReference type="CDD" id="cd00090">
    <property type="entry name" value="HTH_ARSR"/>
    <property type="match status" value="1"/>
</dbReference>
<gene>
    <name evidence="6" type="ORF">DYI37_07145</name>
</gene>
<dbReference type="OrthoDB" id="3401648at2"/>
<dbReference type="Gene3D" id="1.10.10.10">
    <property type="entry name" value="Winged helix-like DNA-binding domain superfamily/Winged helix DNA-binding domain"/>
    <property type="match status" value="1"/>
</dbReference>
<dbReference type="SUPFAM" id="SSF46785">
    <property type="entry name" value="Winged helix' DNA-binding domain"/>
    <property type="match status" value="1"/>
</dbReference>
<name>A0A371X4H4_9HYPH</name>
<keyword evidence="1" id="KW-0805">Transcription regulation</keyword>
<dbReference type="InterPro" id="IPR036390">
    <property type="entry name" value="WH_DNA-bd_sf"/>
</dbReference>
<dbReference type="GO" id="GO:0003700">
    <property type="term" value="F:DNA-binding transcription factor activity"/>
    <property type="evidence" value="ECO:0007669"/>
    <property type="project" value="InterPro"/>
</dbReference>
<dbReference type="AlphaFoldDB" id="A0A371X4H4"/>
<dbReference type="SMART" id="SM00418">
    <property type="entry name" value="HTH_ARSR"/>
    <property type="match status" value="1"/>
</dbReference>
<dbReference type="InterPro" id="IPR011991">
    <property type="entry name" value="ArsR-like_HTH"/>
</dbReference>
<protein>
    <submittedName>
        <fullName evidence="6">Transcriptional regulator</fullName>
    </submittedName>
</protein>
<dbReference type="GO" id="GO:0003677">
    <property type="term" value="F:DNA binding"/>
    <property type="evidence" value="ECO:0007669"/>
    <property type="project" value="UniProtKB-KW"/>
</dbReference>
<feature type="compositionally biased region" description="Basic and acidic residues" evidence="4">
    <location>
        <begin position="112"/>
        <end position="133"/>
    </location>
</feature>
<dbReference type="InterPro" id="IPR001845">
    <property type="entry name" value="HTH_ArsR_DNA-bd_dom"/>
</dbReference>
<dbReference type="EMBL" id="QURL01000003">
    <property type="protein sequence ID" value="RFC64131.1"/>
    <property type="molecule type" value="Genomic_DNA"/>
</dbReference>
<dbReference type="InterPro" id="IPR036388">
    <property type="entry name" value="WH-like_DNA-bd_sf"/>
</dbReference>
<dbReference type="Proteomes" id="UP000264310">
    <property type="component" value="Unassembled WGS sequence"/>
</dbReference>
<keyword evidence="7" id="KW-1185">Reference proteome</keyword>
<keyword evidence="2" id="KW-0238">DNA-binding</keyword>
<dbReference type="PROSITE" id="PS50987">
    <property type="entry name" value="HTH_ARSR_2"/>
    <property type="match status" value="1"/>
</dbReference>
<evidence type="ECO:0000313" key="7">
    <source>
        <dbReference type="Proteomes" id="UP000264310"/>
    </source>
</evidence>
<sequence length="235" mass="25433">MGMSDDRDLRRAAKLFQAMADPERLALLLRMAESEASVSDLAAFSGAAIGTVSARLKVLTGAELVVRRREGQTIIHSLADHHVRELVENALAHATGRECGPASHVPGHHTQSGKDEMADHQHHHDHPHVHGPDCGHTAIKHNGHVDYVHDGHLHHQDGDTVEEHVIPVTDKNPAECTAENPPKHEAGHVHGPGCGHEAVPHGDHIDYIVDGRLHHPHGDHCDDHGPVEIVQEAAA</sequence>
<feature type="region of interest" description="Disordered" evidence="4">
    <location>
        <begin position="97"/>
        <end position="140"/>
    </location>
</feature>
<dbReference type="PANTHER" id="PTHR43132">
    <property type="entry name" value="ARSENICAL RESISTANCE OPERON REPRESSOR ARSR-RELATED"/>
    <property type="match status" value="1"/>
</dbReference>
<evidence type="ECO:0000259" key="5">
    <source>
        <dbReference type="PROSITE" id="PS50987"/>
    </source>
</evidence>
<proteinExistence type="predicted"/>
<evidence type="ECO:0000313" key="6">
    <source>
        <dbReference type="EMBL" id="RFC64131.1"/>
    </source>
</evidence>
<dbReference type="PANTHER" id="PTHR43132:SF8">
    <property type="entry name" value="HTH-TYPE TRANSCRIPTIONAL REGULATOR KMTR"/>
    <property type="match status" value="1"/>
</dbReference>